<proteinExistence type="predicted"/>
<evidence type="ECO:0000313" key="1">
    <source>
        <dbReference type="EMBL" id="QSY49493.1"/>
    </source>
</evidence>
<dbReference type="EMBL" id="CP071595">
    <property type="protein sequence ID" value="QSY49493.1"/>
    <property type="molecule type" value="Genomic_DNA"/>
</dbReference>
<dbReference type="RefSeq" id="WP_207555273.1">
    <property type="nucleotide sequence ID" value="NZ_CP071595.1"/>
</dbReference>
<name>A0ABX7RS15_9ACTN</name>
<organism evidence="1 2">
    <name type="scientific">Streptomyces griseocarneus</name>
    <dbReference type="NCBI Taxonomy" id="51201"/>
    <lineage>
        <taxon>Bacteria</taxon>
        <taxon>Bacillati</taxon>
        <taxon>Actinomycetota</taxon>
        <taxon>Actinomycetes</taxon>
        <taxon>Kitasatosporales</taxon>
        <taxon>Streptomycetaceae</taxon>
        <taxon>Streptomyces</taxon>
    </lineage>
</organism>
<keyword evidence="2" id="KW-1185">Reference proteome</keyword>
<sequence length="73" mass="8334">MQVITARRHELIKVFTGLPPCQFQRLVRAVIREGGRALASDRPGRRWALSLEDRVLLVAAYCRTNLTMRQLAS</sequence>
<gene>
    <name evidence="1" type="ORF">J3S04_32120</name>
</gene>
<accession>A0ABX7RS15</accession>
<evidence type="ECO:0000313" key="2">
    <source>
        <dbReference type="Proteomes" id="UP000671836"/>
    </source>
</evidence>
<protein>
    <submittedName>
        <fullName evidence="1">Transposase family protein</fullName>
    </submittedName>
</protein>
<reference evidence="1 2" key="1">
    <citation type="submission" date="2021-03" db="EMBL/GenBank/DDBJ databases">
        <title>Streptomyces strains.</title>
        <authorList>
            <person name="Lund M.B."/>
            <person name="Toerring T."/>
        </authorList>
    </citation>
    <scope>NUCLEOTIDE SEQUENCE [LARGE SCALE GENOMIC DNA]</scope>
    <source>
        <strain evidence="1 2">KCC S-1010</strain>
    </source>
</reference>
<dbReference type="Proteomes" id="UP000671836">
    <property type="component" value="Chromosome"/>
</dbReference>